<accession>A0A1C4G2Q9</accession>
<organism evidence="1 2">
    <name type="scientific">Chitinophaga costaii</name>
    <dbReference type="NCBI Taxonomy" id="1335309"/>
    <lineage>
        <taxon>Bacteria</taxon>
        <taxon>Pseudomonadati</taxon>
        <taxon>Bacteroidota</taxon>
        <taxon>Chitinophagia</taxon>
        <taxon>Chitinophagales</taxon>
        <taxon>Chitinophagaceae</taxon>
        <taxon>Chitinophaga</taxon>
    </lineage>
</organism>
<sequence length="36" mass="4090">MKFSLIKNTISKANFFMGMVLQTLLKGATNVFMHKV</sequence>
<gene>
    <name evidence="1" type="ORF">GA0116948_12025</name>
</gene>
<evidence type="ECO:0000313" key="2">
    <source>
        <dbReference type="Proteomes" id="UP000242818"/>
    </source>
</evidence>
<reference evidence="1 2" key="1">
    <citation type="submission" date="2016-08" db="EMBL/GenBank/DDBJ databases">
        <authorList>
            <person name="Seilhamer J.J."/>
        </authorList>
    </citation>
    <scope>NUCLEOTIDE SEQUENCE [LARGE SCALE GENOMIC DNA]</scope>
    <source>
        <strain evidence="1 2">A37T2</strain>
    </source>
</reference>
<dbReference type="EMBL" id="FMAR01000020">
    <property type="protein sequence ID" value="SCC62402.1"/>
    <property type="molecule type" value="Genomic_DNA"/>
</dbReference>
<protein>
    <submittedName>
        <fullName evidence="1">Uncharacterized protein</fullName>
    </submittedName>
</protein>
<dbReference type="Proteomes" id="UP000242818">
    <property type="component" value="Unassembled WGS sequence"/>
</dbReference>
<name>A0A1C4G2Q9_9BACT</name>
<proteinExistence type="predicted"/>
<evidence type="ECO:0000313" key="1">
    <source>
        <dbReference type="EMBL" id="SCC62402.1"/>
    </source>
</evidence>
<dbReference type="AlphaFoldDB" id="A0A1C4G2Q9"/>
<keyword evidence="2" id="KW-1185">Reference proteome</keyword>